<comment type="catalytic activity">
    <reaction evidence="8">
        <text>tRNA(Leu) + L-leucine + ATP = L-leucyl-tRNA(Leu) + AMP + diphosphate</text>
        <dbReference type="Rhea" id="RHEA:11688"/>
        <dbReference type="Rhea" id="RHEA-COMP:9613"/>
        <dbReference type="Rhea" id="RHEA-COMP:9622"/>
        <dbReference type="ChEBI" id="CHEBI:30616"/>
        <dbReference type="ChEBI" id="CHEBI:33019"/>
        <dbReference type="ChEBI" id="CHEBI:57427"/>
        <dbReference type="ChEBI" id="CHEBI:78442"/>
        <dbReference type="ChEBI" id="CHEBI:78494"/>
        <dbReference type="ChEBI" id="CHEBI:456215"/>
        <dbReference type="EC" id="6.1.1.4"/>
    </reaction>
</comment>
<evidence type="ECO:0000256" key="8">
    <source>
        <dbReference type="ARBA" id="ARBA00047469"/>
    </source>
</evidence>
<evidence type="ECO:0000256" key="7">
    <source>
        <dbReference type="ARBA" id="ARBA00023146"/>
    </source>
</evidence>
<reference evidence="11 12" key="1">
    <citation type="journal article" date="2016" name="Nat. Commun.">
        <title>Thousands of microbial genomes shed light on interconnected biogeochemical processes in an aquifer system.</title>
        <authorList>
            <person name="Anantharaman K."/>
            <person name="Brown C.T."/>
            <person name="Hug L.A."/>
            <person name="Sharon I."/>
            <person name="Castelle C.J."/>
            <person name="Probst A.J."/>
            <person name="Thomas B.C."/>
            <person name="Singh A."/>
            <person name="Wilkins M.J."/>
            <person name="Karaoz U."/>
            <person name="Brodie E.L."/>
            <person name="Williams K.H."/>
            <person name="Hubbard S.S."/>
            <person name="Banfield J.F."/>
        </authorList>
    </citation>
    <scope>NUCLEOTIDE SEQUENCE [LARGE SCALE GENOMIC DNA]</scope>
</reference>
<keyword evidence="5" id="KW-0067">ATP-binding</keyword>
<dbReference type="EC" id="6.1.1.4" evidence="2"/>
<feature type="domain" description="Aminoacyl-tRNA synthetase class Ia" evidence="9">
    <location>
        <begin position="165"/>
        <end position="239"/>
    </location>
</feature>
<comment type="caution">
    <text evidence="11">The sequence shown here is derived from an EMBL/GenBank/DDBJ whole genome shotgun (WGS) entry which is preliminary data.</text>
</comment>
<dbReference type="Pfam" id="PF00133">
    <property type="entry name" value="tRNA-synt_1"/>
    <property type="match status" value="1"/>
</dbReference>
<dbReference type="CDD" id="cd07958">
    <property type="entry name" value="Anticodon_Ia_Leu_BEm"/>
    <property type="match status" value="1"/>
</dbReference>
<dbReference type="GO" id="GO:0005524">
    <property type="term" value="F:ATP binding"/>
    <property type="evidence" value="ECO:0007669"/>
    <property type="project" value="UniProtKB-KW"/>
</dbReference>
<evidence type="ECO:0000256" key="3">
    <source>
        <dbReference type="ARBA" id="ARBA00022598"/>
    </source>
</evidence>
<keyword evidence="7" id="KW-0030">Aminoacyl-tRNA synthetase</keyword>
<keyword evidence="3" id="KW-0436">Ligase</keyword>
<evidence type="ECO:0000313" key="11">
    <source>
        <dbReference type="EMBL" id="OGK16224.1"/>
    </source>
</evidence>
<dbReference type="GO" id="GO:0004823">
    <property type="term" value="F:leucine-tRNA ligase activity"/>
    <property type="evidence" value="ECO:0007669"/>
    <property type="project" value="UniProtKB-EC"/>
</dbReference>
<keyword evidence="4" id="KW-0547">Nucleotide-binding</keyword>
<proteinExistence type="inferred from homology"/>
<dbReference type="Gene3D" id="1.10.730.10">
    <property type="entry name" value="Isoleucyl-tRNA Synthetase, Domain 1"/>
    <property type="match status" value="1"/>
</dbReference>
<dbReference type="SUPFAM" id="SSF52374">
    <property type="entry name" value="Nucleotidylyl transferase"/>
    <property type="match status" value="1"/>
</dbReference>
<gene>
    <name evidence="11" type="ORF">A2690_03225</name>
</gene>
<dbReference type="GO" id="GO:0005829">
    <property type="term" value="C:cytosol"/>
    <property type="evidence" value="ECO:0007669"/>
    <property type="project" value="TreeGrafter"/>
</dbReference>
<dbReference type="PRINTS" id="PR00985">
    <property type="entry name" value="TRNASYNTHLEU"/>
</dbReference>
<keyword evidence="6" id="KW-0648">Protein biosynthesis</keyword>
<evidence type="ECO:0000256" key="2">
    <source>
        <dbReference type="ARBA" id="ARBA00013164"/>
    </source>
</evidence>
<dbReference type="GO" id="GO:0006429">
    <property type="term" value="P:leucyl-tRNA aminoacylation"/>
    <property type="evidence" value="ECO:0007669"/>
    <property type="project" value="InterPro"/>
</dbReference>
<dbReference type="InterPro" id="IPR013155">
    <property type="entry name" value="M/V/L/I-tRNA-synth_anticd-bd"/>
</dbReference>
<evidence type="ECO:0000256" key="6">
    <source>
        <dbReference type="ARBA" id="ARBA00022917"/>
    </source>
</evidence>
<evidence type="ECO:0000313" key="12">
    <source>
        <dbReference type="Proteomes" id="UP000178372"/>
    </source>
</evidence>
<evidence type="ECO:0000256" key="5">
    <source>
        <dbReference type="ARBA" id="ARBA00022840"/>
    </source>
</evidence>
<feature type="domain" description="Methionyl/Valyl/Leucyl/Isoleucyl-tRNA synthetase anticodon-binding" evidence="10">
    <location>
        <begin position="272"/>
        <end position="387"/>
    </location>
</feature>
<dbReference type="InterPro" id="IPR002300">
    <property type="entry name" value="aa-tRNA-synth_Ia"/>
</dbReference>
<accession>A0A1F7GBH6</accession>
<name>A0A1F7GBH6_9BACT</name>
<dbReference type="PANTHER" id="PTHR43740:SF2">
    <property type="entry name" value="LEUCINE--TRNA LIGASE, MITOCHONDRIAL"/>
    <property type="match status" value="1"/>
</dbReference>
<sequence>MSCALTKKSYFSENKSKNVYPNSNKIDQKVSSNWEEIESQMHGWFPINEQDLPLKLPYLDKYAPSGTGEPPLSQAKDWAHTTCPNCGGSARRETDTMPNWAGSSWYYLAFAMDPVPSSKYKVSGKERGFNLETWNLKLKTTGKSYLPVDWYIGGAEHAVLHLLYARFWTKILFDLGYINFKEPFLKLRSVGIVIAEDHRKMSKSYGNVVKPDSVIEEYGCDTLRVYEMFMAPFDQEITWSTDALQGSYRFIKRVWHIYNDSAKIDKDGQEIDKNVVTELQKTIAKITSDITDVKFNTCVSSMMQFLNVWEAGGAISKSDAKKFLQVLAPFAPFISDYLWREILGESISIHVSEWPKADNSSLKSTTVQIPVQVDGKLRDVLEIVSDISEDEFIGKAIKSDKVARWLQNEYEIKYIPGRILNFVNK</sequence>
<dbReference type="AlphaFoldDB" id="A0A1F7GBH6"/>
<evidence type="ECO:0000259" key="10">
    <source>
        <dbReference type="Pfam" id="PF08264"/>
    </source>
</evidence>
<dbReference type="FunFam" id="1.10.730.10:FF:000002">
    <property type="entry name" value="Leucine--tRNA ligase"/>
    <property type="match status" value="1"/>
</dbReference>
<dbReference type="Proteomes" id="UP000178372">
    <property type="component" value="Unassembled WGS sequence"/>
</dbReference>
<dbReference type="PANTHER" id="PTHR43740">
    <property type="entry name" value="LEUCYL-TRNA SYNTHETASE"/>
    <property type="match status" value="1"/>
</dbReference>
<dbReference type="InterPro" id="IPR009080">
    <property type="entry name" value="tRNAsynth_Ia_anticodon-bd"/>
</dbReference>
<dbReference type="InterPro" id="IPR014729">
    <property type="entry name" value="Rossmann-like_a/b/a_fold"/>
</dbReference>
<comment type="similarity">
    <text evidence="1">Belongs to the class-I aminoacyl-tRNA synthetase family.</text>
</comment>
<evidence type="ECO:0000256" key="4">
    <source>
        <dbReference type="ARBA" id="ARBA00022741"/>
    </source>
</evidence>
<dbReference type="Gene3D" id="3.10.20.590">
    <property type="match status" value="1"/>
</dbReference>
<dbReference type="InterPro" id="IPR002302">
    <property type="entry name" value="Leu-tRNA-ligase"/>
</dbReference>
<organism evidence="11 12">
    <name type="scientific">Candidatus Roizmanbacteria bacterium RIFCSPHIGHO2_01_FULL_39_12b</name>
    <dbReference type="NCBI Taxonomy" id="1802030"/>
    <lineage>
        <taxon>Bacteria</taxon>
        <taxon>Candidatus Roizmaniibacteriota</taxon>
    </lineage>
</organism>
<evidence type="ECO:0000259" key="9">
    <source>
        <dbReference type="Pfam" id="PF00133"/>
    </source>
</evidence>
<evidence type="ECO:0000256" key="1">
    <source>
        <dbReference type="ARBA" id="ARBA00005594"/>
    </source>
</evidence>
<dbReference type="EMBL" id="MFZF01000019">
    <property type="protein sequence ID" value="OGK16224.1"/>
    <property type="molecule type" value="Genomic_DNA"/>
</dbReference>
<protein>
    <recommendedName>
        <fullName evidence="2">leucine--tRNA ligase</fullName>
        <ecNumber evidence="2">6.1.1.4</ecNumber>
    </recommendedName>
</protein>
<dbReference type="Pfam" id="PF08264">
    <property type="entry name" value="Anticodon_1"/>
    <property type="match status" value="1"/>
</dbReference>
<dbReference type="SUPFAM" id="SSF47323">
    <property type="entry name" value="Anticodon-binding domain of a subclass of class I aminoacyl-tRNA synthetases"/>
    <property type="match status" value="1"/>
</dbReference>
<dbReference type="Gene3D" id="3.40.50.620">
    <property type="entry name" value="HUPs"/>
    <property type="match status" value="1"/>
</dbReference>